<dbReference type="OrthoDB" id="21214at2759"/>
<comment type="similarity">
    <text evidence="1">Belongs to the SIKE family.</text>
</comment>
<feature type="region of interest" description="Disordered" evidence="3">
    <location>
        <begin position="307"/>
        <end position="334"/>
    </location>
</feature>
<protein>
    <submittedName>
        <fullName evidence="4">Uncharacterized protein</fullName>
    </submittedName>
</protein>
<sequence>MLSTAGRNKQVVDGDSSVCFFILPAKRHLPVACFSPELMINAWHSLLTMYHDIDSDLIRVWQLLHELSEQNAHNQKMAGALQSQAGALKTEASNSATGFTLRRFNTDISKEVFESELERTNAQIIIENHTLLQENRQLSLLLKECEHTMETIMSKFRSHALAAQRHELTLTQHYENLIVARETSLLQADLSSNNAVTHSLQRISENLRALLRTLAGEESDLSDNSEASRAASAADSDGEDERGLNQTDGELLEGLLGRQDWALERESEIARLEKENEELRKILGIDRESAEANGWLQDEARELSIRRQLPSPTQRSGSPGTGPGVIGGAQRPPMGFDPMTHVPGMGGGNGFQLPGNSFQRPPEMPQPGMRGMQGRRPAMFGQRGRGGGPQIWDGPNHQLLMPDRPWQAQGGLDLSR</sequence>
<dbReference type="PANTHER" id="PTHR39472">
    <property type="entry name" value="EXPRESSED PROTEIN"/>
    <property type="match status" value="1"/>
</dbReference>
<name>A0A401G5Q9_9APHY</name>
<dbReference type="InterPro" id="IPR008555">
    <property type="entry name" value="SIKE"/>
</dbReference>
<organism evidence="4 5">
    <name type="scientific">Sparassis crispa</name>
    <dbReference type="NCBI Taxonomy" id="139825"/>
    <lineage>
        <taxon>Eukaryota</taxon>
        <taxon>Fungi</taxon>
        <taxon>Dikarya</taxon>
        <taxon>Basidiomycota</taxon>
        <taxon>Agaricomycotina</taxon>
        <taxon>Agaricomycetes</taxon>
        <taxon>Polyporales</taxon>
        <taxon>Sparassidaceae</taxon>
        <taxon>Sparassis</taxon>
    </lineage>
</organism>
<reference evidence="4 5" key="1">
    <citation type="journal article" date="2018" name="Sci. Rep.">
        <title>Genome sequence of the cauliflower mushroom Sparassis crispa (Hanabiratake) and its association with beneficial usage.</title>
        <authorList>
            <person name="Kiyama R."/>
            <person name="Furutani Y."/>
            <person name="Kawaguchi K."/>
            <person name="Nakanishi T."/>
        </authorList>
    </citation>
    <scope>NUCLEOTIDE SEQUENCE [LARGE SCALE GENOMIC DNA]</scope>
</reference>
<keyword evidence="5" id="KW-1185">Reference proteome</keyword>
<dbReference type="EMBL" id="BFAD01000001">
    <property type="protein sequence ID" value="GBE77498.1"/>
    <property type="molecule type" value="Genomic_DNA"/>
</dbReference>
<dbReference type="Gene3D" id="1.20.5.490">
    <property type="entry name" value="Single helix bin"/>
    <property type="match status" value="1"/>
</dbReference>
<evidence type="ECO:0000256" key="1">
    <source>
        <dbReference type="ARBA" id="ARBA00005537"/>
    </source>
</evidence>
<evidence type="ECO:0000256" key="3">
    <source>
        <dbReference type="SAM" id="MobiDB-lite"/>
    </source>
</evidence>
<gene>
    <name evidence="4" type="ORF">SCP_0103730</name>
</gene>
<dbReference type="Pfam" id="PF05769">
    <property type="entry name" value="SIKE"/>
    <property type="match status" value="1"/>
</dbReference>
<evidence type="ECO:0000313" key="5">
    <source>
        <dbReference type="Proteomes" id="UP000287166"/>
    </source>
</evidence>
<evidence type="ECO:0000256" key="2">
    <source>
        <dbReference type="ARBA" id="ARBA00023054"/>
    </source>
</evidence>
<accession>A0A401G5Q9</accession>
<evidence type="ECO:0000313" key="4">
    <source>
        <dbReference type="EMBL" id="GBE77498.1"/>
    </source>
</evidence>
<feature type="region of interest" description="Disordered" evidence="3">
    <location>
        <begin position="367"/>
        <end position="416"/>
    </location>
</feature>
<comment type="caution">
    <text evidence="4">The sequence shown here is derived from an EMBL/GenBank/DDBJ whole genome shotgun (WGS) entry which is preliminary data.</text>
</comment>
<dbReference type="Proteomes" id="UP000287166">
    <property type="component" value="Unassembled WGS sequence"/>
</dbReference>
<keyword evidence="2" id="KW-0175">Coiled coil</keyword>
<dbReference type="AlphaFoldDB" id="A0A401G5Q9"/>
<proteinExistence type="inferred from homology"/>
<feature type="region of interest" description="Disordered" evidence="3">
    <location>
        <begin position="218"/>
        <end position="251"/>
    </location>
</feature>
<dbReference type="RefSeq" id="XP_027608411.1">
    <property type="nucleotide sequence ID" value="XM_027752610.1"/>
</dbReference>
<dbReference type="PANTHER" id="PTHR39472:SF1">
    <property type="entry name" value="EXPRESSED PROTEIN"/>
    <property type="match status" value="1"/>
</dbReference>
<dbReference type="InParanoid" id="A0A401G5Q9"/>
<dbReference type="STRING" id="139825.A0A401G5Q9"/>
<feature type="compositionally biased region" description="Low complexity" evidence="3">
    <location>
        <begin position="224"/>
        <end position="235"/>
    </location>
</feature>
<dbReference type="GeneID" id="38774415"/>